<dbReference type="Proteomes" id="UP000441208">
    <property type="component" value="Unassembled WGS sequence"/>
</dbReference>
<dbReference type="EMBL" id="QXGD01002372">
    <property type="protein sequence ID" value="KAE9189543.1"/>
    <property type="molecule type" value="Genomic_DNA"/>
</dbReference>
<evidence type="ECO:0000313" key="12">
    <source>
        <dbReference type="Proteomes" id="UP000440732"/>
    </source>
</evidence>
<evidence type="ECO:0000313" key="4">
    <source>
        <dbReference type="EMBL" id="KAE9098298.1"/>
    </source>
</evidence>
<gene>
    <name evidence="7" type="ORF">PF001_g23311</name>
    <name evidence="6" type="ORF">PF002_g25011</name>
    <name evidence="5" type="ORF">PF005_g24059</name>
    <name evidence="4" type="ORF">PF006_g23383</name>
    <name evidence="3" type="ORF">PF007_g24086</name>
    <name evidence="1" type="ORF">PF009_g24856</name>
    <name evidence="2" type="ORF">PF011_g22816</name>
</gene>
<evidence type="ECO:0000313" key="14">
    <source>
        <dbReference type="Proteomes" id="UP000460718"/>
    </source>
</evidence>
<reference evidence="8 9" key="1">
    <citation type="submission" date="2018-08" db="EMBL/GenBank/DDBJ databases">
        <title>Genomic investigation of the strawberry pathogen Phytophthora fragariae indicates pathogenicity is determined by transcriptional variation in three key races.</title>
        <authorList>
            <person name="Adams T.M."/>
            <person name="Armitage A.D."/>
            <person name="Sobczyk M.K."/>
            <person name="Bates H.J."/>
            <person name="Dunwell J.M."/>
            <person name="Nellist C.F."/>
            <person name="Harrison R.J."/>
        </authorList>
    </citation>
    <scope>NUCLEOTIDE SEQUENCE [LARGE SCALE GENOMIC DNA]</scope>
    <source>
        <strain evidence="7 10">A4</strain>
        <strain evidence="6 11">BC-1</strain>
        <strain evidence="5 9">NOV-27</strain>
        <strain evidence="4 12">NOV-5</strain>
        <strain evidence="3 13">NOV-71</strain>
        <strain evidence="1 8">NOV-9</strain>
        <strain evidence="2 14">SCRP245</strain>
    </source>
</reference>
<dbReference type="Proteomes" id="UP000429523">
    <property type="component" value="Unassembled WGS sequence"/>
</dbReference>
<evidence type="ECO:0000313" key="8">
    <source>
        <dbReference type="Proteomes" id="UP000429523"/>
    </source>
</evidence>
<evidence type="ECO:0000313" key="13">
    <source>
        <dbReference type="Proteomes" id="UP000441208"/>
    </source>
</evidence>
<comment type="caution">
    <text evidence="1">The sequence shown here is derived from an EMBL/GenBank/DDBJ whole genome shotgun (WGS) entry which is preliminary data.</text>
</comment>
<name>A0A6A3DSX0_9STRA</name>
<dbReference type="AlphaFoldDB" id="A0A6A3DSX0"/>
<dbReference type="EMBL" id="QXFZ01002365">
    <property type="protein sequence ID" value="KAE9077858.1"/>
    <property type="molecule type" value="Genomic_DNA"/>
</dbReference>
<evidence type="ECO:0000313" key="1">
    <source>
        <dbReference type="EMBL" id="KAE8924922.1"/>
    </source>
</evidence>
<keyword evidence="9" id="KW-1185">Reference proteome</keyword>
<dbReference type="EMBL" id="QXGE01002374">
    <property type="protein sequence ID" value="KAE9282437.1"/>
    <property type="molecule type" value="Genomic_DNA"/>
</dbReference>
<protein>
    <submittedName>
        <fullName evidence="1">Uncharacterized protein</fullName>
    </submittedName>
</protein>
<dbReference type="EMBL" id="QXFW01002342">
    <property type="protein sequence ID" value="KAE8979522.1"/>
    <property type="molecule type" value="Genomic_DNA"/>
</dbReference>
<evidence type="ECO:0000313" key="6">
    <source>
        <dbReference type="EMBL" id="KAE9189543.1"/>
    </source>
</evidence>
<dbReference type="Proteomes" id="UP000440367">
    <property type="component" value="Unassembled WGS sequence"/>
</dbReference>
<dbReference type="Proteomes" id="UP000437068">
    <property type="component" value="Unassembled WGS sequence"/>
</dbReference>
<evidence type="ECO:0000313" key="5">
    <source>
        <dbReference type="EMBL" id="KAE9178488.1"/>
    </source>
</evidence>
<dbReference type="Proteomes" id="UP000440732">
    <property type="component" value="Unassembled WGS sequence"/>
</dbReference>
<sequence length="51" mass="5399">MASPMATATAIALTAARTTTTSIATTVTISKLWRRKRRPVSCSVSQSVSQC</sequence>
<evidence type="ECO:0000313" key="3">
    <source>
        <dbReference type="EMBL" id="KAE9077858.1"/>
    </source>
</evidence>
<dbReference type="EMBL" id="QXGB01002387">
    <property type="protein sequence ID" value="KAE9178488.1"/>
    <property type="molecule type" value="Genomic_DNA"/>
</dbReference>
<dbReference type="Proteomes" id="UP000460718">
    <property type="component" value="Unassembled WGS sequence"/>
</dbReference>
<evidence type="ECO:0000313" key="7">
    <source>
        <dbReference type="EMBL" id="KAE9282437.1"/>
    </source>
</evidence>
<dbReference type="EMBL" id="QXGA01002407">
    <property type="protein sequence ID" value="KAE9098298.1"/>
    <property type="molecule type" value="Genomic_DNA"/>
</dbReference>
<dbReference type="EMBL" id="QXGF01002385">
    <property type="protein sequence ID" value="KAE8924922.1"/>
    <property type="molecule type" value="Genomic_DNA"/>
</dbReference>
<organism evidence="1 8">
    <name type="scientific">Phytophthora fragariae</name>
    <dbReference type="NCBI Taxonomy" id="53985"/>
    <lineage>
        <taxon>Eukaryota</taxon>
        <taxon>Sar</taxon>
        <taxon>Stramenopiles</taxon>
        <taxon>Oomycota</taxon>
        <taxon>Peronosporomycetes</taxon>
        <taxon>Peronosporales</taxon>
        <taxon>Peronosporaceae</taxon>
        <taxon>Phytophthora</taxon>
    </lineage>
</organism>
<dbReference type="Proteomes" id="UP000433483">
    <property type="component" value="Unassembled WGS sequence"/>
</dbReference>
<accession>A0A6A3DSX0</accession>
<evidence type="ECO:0000313" key="9">
    <source>
        <dbReference type="Proteomes" id="UP000433483"/>
    </source>
</evidence>
<proteinExistence type="predicted"/>
<evidence type="ECO:0000313" key="2">
    <source>
        <dbReference type="EMBL" id="KAE8979522.1"/>
    </source>
</evidence>
<evidence type="ECO:0000313" key="10">
    <source>
        <dbReference type="Proteomes" id="UP000437068"/>
    </source>
</evidence>
<evidence type="ECO:0000313" key="11">
    <source>
        <dbReference type="Proteomes" id="UP000440367"/>
    </source>
</evidence>